<keyword evidence="6" id="KW-0732">Signal</keyword>
<dbReference type="PANTHER" id="PTHR34983:SF1">
    <property type="entry name" value="ARABINOGALACTAN ENDO-BETA-1,4-GALACTANASE A"/>
    <property type="match status" value="1"/>
</dbReference>
<gene>
    <name evidence="8" type="ORF">JCM16418_3017</name>
</gene>
<feature type="signal peptide" evidence="6">
    <location>
        <begin position="1"/>
        <end position="25"/>
    </location>
</feature>
<dbReference type="AlphaFoldDB" id="W7YK67"/>
<feature type="chain" id="PRO_5039760680" description="Arabinogalactan endo-beta-1,4-galactanase" evidence="6">
    <location>
        <begin position="26"/>
        <end position="509"/>
    </location>
</feature>
<keyword evidence="9" id="KW-1185">Reference proteome</keyword>
<dbReference type="SMART" id="SM00458">
    <property type="entry name" value="RICIN"/>
    <property type="match status" value="1"/>
</dbReference>
<dbReference type="GO" id="GO:0015926">
    <property type="term" value="F:glucosidase activity"/>
    <property type="evidence" value="ECO:0007669"/>
    <property type="project" value="InterPro"/>
</dbReference>
<dbReference type="SUPFAM" id="SSF51445">
    <property type="entry name" value="(Trans)glycosidases"/>
    <property type="match status" value="1"/>
</dbReference>
<dbReference type="Pfam" id="PF07745">
    <property type="entry name" value="Glyco_hydro_53"/>
    <property type="match status" value="1"/>
</dbReference>
<evidence type="ECO:0000256" key="5">
    <source>
        <dbReference type="ARBA" id="ARBA00023295"/>
    </source>
</evidence>
<keyword evidence="5 6" id="KW-0326">Glycosidase</keyword>
<feature type="domain" description="Ricin B lectin" evidence="7">
    <location>
        <begin position="369"/>
        <end position="506"/>
    </location>
</feature>
<accession>W7YK67</accession>
<sequence length="509" mass="56057">MLKKRMRKFVAVALCCILSTGWTLSGTNQVSAAASVAKGADIGWLSQLEANGYTWKDQNGVQKDALQILKDNGVDSVRLRVFVNPPSSFTYKGSDGVTSYLGFNDKAGVVAMARRADALGLRIMIDFHYSDVWADPGKQIKPASWEGHSFNQLLTDVYDHTYDVMNTLKSYNIYPEWVQVGNEINYGMVWPEGKDTNFGQLTQLINSGYDAVKTVSPSSKVVVHLAYGQQNAHFRTWFDKFQNNGGKWDVIGISGYMAPGTNYMPRTEEFAYNLNDMAARYNKEVMVSEFGGRYDDPENTYSALVSELDAIKSVPNGKGIGVFYWEPESAPGALPDGYPLGAAKVVGTKQLQFTKAISAYNSNSPFDTSKKFKIVNRNSGKALNITGGSTQDGAAVQQWTYSSWNSQKFYLLDSGNGNYRIQNVNSMKLLDIENSSLNDGAKNIQWSNNWGLNQLWKLTSLSGGYVQIQNGNSGKLLDINGASTADGASTIQWFNNGGSNQQWAVSQTN</sequence>
<evidence type="ECO:0000259" key="7">
    <source>
        <dbReference type="SMART" id="SM00458"/>
    </source>
</evidence>
<dbReference type="GO" id="GO:0045490">
    <property type="term" value="P:pectin catabolic process"/>
    <property type="evidence" value="ECO:0007669"/>
    <property type="project" value="TreeGrafter"/>
</dbReference>
<dbReference type="PROSITE" id="PS50231">
    <property type="entry name" value="RICIN_B_LECTIN"/>
    <property type="match status" value="1"/>
</dbReference>
<evidence type="ECO:0000256" key="6">
    <source>
        <dbReference type="RuleBase" id="RU361192"/>
    </source>
</evidence>
<protein>
    <recommendedName>
        <fullName evidence="3 6">Arabinogalactan endo-beta-1,4-galactanase</fullName>
        <ecNumber evidence="3 6">3.2.1.89</ecNumber>
    </recommendedName>
</protein>
<dbReference type="InterPro" id="IPR011683">
    <property type="entry name" value="Glyco_hydro_53"/>
</dbReference>
<dbReference type="PANTHER" id="PTHR34983">
    <property type="entry name" value="ARABINOGALACTAN ENDO-BETA-1,4-GALACTANASE A"/>
    <property type="match status" value="1"/>
</dbReference>
<name>W7YK67_9BACL</name>
<comment type="catalytic activity">
    <reaction evidence="1 6">
        <text>The enzyme specifically hydrolyzes (1-&gt;4)-beta-D-galactosidic linkages in type I arabinogalactans.</text>
        <dbReference type="EC" id="3.2.1.89"/>
    </reaction>
</comment>
<dbReference type="InterPro" id="IPR000772">
    <property type="entry name" value="Ricin_B_lectin"/>
</dbReference>
<dbReference type="EMBL" id="BAVZ01000008">
    <property type="protein sequence ID" value="GAF08907.1"/>
    <property type="molecule type" value="Genomic_DNA"/>
</dbReference>
<dbReference type="SUPFAM" id="SSF50370">
    <property type="entry name" value="Ricin B-like lectins"/>
    <property type="match status" value="1"/>
</dbReference>
<dbReference type="Pfam" id="PF14200">
    <property type="entry name" value="RicinB_lectin_2"/>
    <property type="match status" value="2"/>
</dbReference>
<dbReference type="Proteomes" id="UP000019364">
    <property type="component" value="Unassembled WGS sequence"/>
</dbReference>
<dbReference type="STRING" id="1236976.JCM16418_3017"/>
<reference evidence="8 9" key="1">
    <citation type="journal article" date="2014" name="Genome Announc.">
        <title>Draft Genome Sequence of Paenibacillus pini JCM 16418T, Isolated from the Rhizosphere of Pine Tree.</title>
        <authorList>
            <person name="Yuki M."/>
            <person name="Oshima K."/>
            <person name="Suda W."/>
            <person name="Oshida Y."/>
            <person name="Kitamura K."/>
            <person name="Iida Y."/>
            <person name="Hattori M."/>
            <person name="Ohkuma M."/>
        </authorList>
    </citation>
    <scope>NUCLEOTIDE SEQUENCE [LARGE SCALE GENOMIC DNA]</scope>
    <source>
        <strain evidence="8 9">JCM 16418</strain>
    </source>
</reference>
<organism evidence="8 9">
    <name type="scientific">Paenibacillus pini JCM 16418</name>
    <dbReference type="NCBI Taxonomy" id="1236976"/>
    <lineage>
        <taxon>Bacteria</taxon>
        <taxon>Bacillati</taxon>
        <taxon>Bacillota</taxon>
        <taxon>Bacilli</taxon>
        <taxon>Bacillales</taxon>
        <taxon>Paenibacillaceae</taxon>
        <taxon>Paenibacillus</taxon>
    </lineage>
</organism>
<evidence type="ECO:0000256" key="3">
    <source>
        <dbReference type="ARBA" id="ARBA00012556"/>
    </source>
</evidence>
<comment type="caution">
    <text evidence="8">The sequence shown here is derived from an EMBL/GenBank/DDBJ whole genome shotgun (WGS) entry which is preliminary data.</text>
</comment>
<evidence type="ECO:0000256" key="1">
    <source>
        <dbReference type="ARBA" id="ARBA00001695"/>
    </source>
</evidence>
<dbReference type="Gene3D" id="2.80.10.50">
    <property type="match status" value="3"/>
</dbReference>
<dbReference type="RefSeq" id="WP_052020271.1">
    <property type="nucleotide sequence ID" value="NZ_BAVZ01000008.1"/>
</dbReference>
<keyword evidence="4 6" id="KW-0378">Hydrolase</keyword>
<evidence type="ECO:0000313" key="8">
    <source>
        <dbReference type="EMBL" id="GAF08907.1"/>
    </source>
</evidence>
<evidence type="ECO:0000256" key="4">
    <source>
        <dbReference type="ARBA" id="ARBA00022801"/>
    </source>
</evidence>
<dbReference type="EC" id="3.2.1.89" evidence="3 6"/>
<dbReference type="InterPro" id="IPR017853">
    <property type="entry name" value="GH"/>
</dbReference>
<dbReference type="InterPro" id="IPR035992">
    <property type="entry name" value="Ricin_B-like_lectins"/>
</dbReference>
<evidence type="ECO:0000256" key="2">
    <source>
        <dbReference type="ARBA" id="ARBA00010687"/>
    </source>
</evidence>
<comment type="similarity">
    <text evidence="2 6">Belongs to the glycosyl hydrolase 53 family.</text>
</comment>
<dbReference type="Gene3D" id="3.20.20.80">
    <property type="entry name" value="Glycosidases"/>
    <property type="match status" value="1"/>
</dbReference>
<dbReference type="GO" id="GO:0031218">
    <property type="term" value="F:arabinogalactan endo-1,4-beta-galactosidase activity"/>
    <property type="evidence" value="ECO:0007669"/>
    <property type="project" value="UniProtKB-EC"/>
</dbReference>
<proteinExistence type="inferred from homology"/>
<dbReference type="eggNOG" id="COG3867">
    <property type="taxonomic scope" value="Bacteria"/>
</dbReference>
<evidence type="ECO:0000313" key="9">
    <source>
        <dbReference type="Proteomes" id="UP000019364"/>
    </source>
</evidence>